<feature type="domain" description="MobA/MobL protein" evidence="5">
    <location>
        <begin position="18"/>
        <end position="247"/>
    </location>
</feature>
<dbReference type="RefSeq" id="WP_055291186.1">
    <property type="nucleotide sequence ID" value="NZ_CP173382.1"/>
</dbReference>
<feature type="compositionally biased region" description="Basic and acidic residues" evidence="4">
    <location>
        <begin position="486"/>
        <end position="506"/>
    </location>
</feature>
<dbReference type="NCBIfam" id="NF041496">
    <property type="entry name" value="MobQ"/>
    <property type="match status" value="1"/>
</dbReference>
<feature type="compositionally biased region" description="Basic and acidic residues" evidence="4">
    <location>
        <begin position="534"/>
        <end position="561"/>
    </location>
</feature>
<evidence type="ECO:0000259" key="5">
    <source>
        <dbReference type="Pfam" id="PF03389"/>
    </source>
</evidence>
<dbReference type="Proteomes" id="UP000095492">
    <property type="component" value="Unassembled WGS sequence"/>
</dbReference>
<gene>
    <name evidence="6" type="primary">mobA_3</name>
    <name evidence="6" type="ORF">ERS852448_02911</name>
</gene>
<dbReference type="STRING" id="39490.ERS852448_02911"/>
<reference evidence="6 7" key="1">
    <citation type="submission" date="2015-09" db="EMBL/GenBank/DDBJ databases">
        <authorList>
            <consortium name="Pathogen Informatics"/>
        </authorList>
    </citation>
    <scope>NUCLEOTIDE SEQUENCE [LARGE SCALE GENOMIC DNA]</scope>
    <source>
        <strain evidence="6 7">2789STDY5608891</strain>
    </source>
</reference>
<name>A0A173VGV5_EUBRA</name>
<dbReference type="InterPro" id="IPR005053">
    <property type="entry name" value="MobA_MobL"/>
</dbReference>
<keyword evidence="3" id="KW-0175">Coiled coil</keyword>
<evidence type="ECO:0000313" key="6">
    <source>
        <dbReference type="EMBL" id="CUN26294.1"/>
    </source>
</evidence>
<evidence type="ECO:0000256" key="3">
    <source>
        <dbReference type="SAM" id="Coils"/>
    </source>
</evidence>
<evidence type="ECO:0000256" key="4">
    <source>
        <dbReference type="SAM" id="MobiDB-lite"/>
    </source>
</evidence>
<dbReference type="GO" id="GO:0016740">
    <property type="term" value="F:transferase activity"/>
    <property type="evidence" value="ECO:0007669"/>
    <property type="project" value="UniProtKB-KW"/>
</dbReference>
<accession>A0A173VGV5</accession>
<dbReference type="OrthoDB" id="1826980at2"/>
<comment type="similarity">
    <text evidence="1">Belongs to the MobA/MobL family.</text>
</comment>
<evidence type="ECO:0000256" key="2">
    <source>
        <dbReference type="ARBA" id="ARBA00022971"/>
    </source>
</evidence>
<proteinExistence type="inferred from homology"/>
<feature type="coiled-coil region" evidence="3">
    <location>
        <begin position="363"/>
        <end position="393"/>
    </location>
</feature>
<dbReference type="EMBL" id="CYYA01000030">
    <property type="protein sequence ID" value="CUN26294.1"/>
    <property type="molecule type" value="Genomic_DNA"/>
</dbReference>
<dbReference type="AlphaFoldDB" id="A0A173VGV5"/>
<feature type="region of interest" description="Disordered" evidence="4">
    <location>
        <begin position="486"/>
        <end position="575"/>
    </location>
</feature>
<protein>
    <submittedName>
        <fullName evidence="6">DNA strand transferase</fullName>
    </submittedName>
</protein>
<organism evidence="6 7">
    <name type="scientific">Eubacterium ramulus</name>
    <dbReference type="NCBI Taxonomy" id="39490"/>
    <lineage>
        <taxon>Bacteria</taxon>
        <taxon>Bacillati</taxon>
        <taxon>Bacillota</taxon>
        <taxon>Clostridia</taxon>
        <taxon>Eubacteriales</taxon>
        <taxon>Eubacteriaceae</taxon>
        <taxon>Eubacterium</taxon>
    </lineage>
</organism>
<dbReference type="Gene3D" id="3.30.930.30">
    <property type="match status" value="1"/>
</dbReference>
<keyword evidence="6" id="KW-0808">Transferase</keyword>
<sequence>MALYYFSVKQVSRGKGQTVVNSAAYISGQRLYNDYYGQTHDYTKKSGVVFTEILTPEYVPERLSDRETLWNEVEQIEKSKRAQLAYSFDIALQNELTLDENIELAREFCREQFVARGMIIDLAVHEGKSKNEDEPDNPHFHVLVPIRPFTEDGRWGNKQKRKYVLDEDGNRIKDARGKDIFNAVSTTGWNDPELLKEWRRAWTEKVNEKFRECHMAARIDHRSYKEQGIDLIPTIHEGYEVRAMEKKGIKTVIGELNRAIRQFNQMFISLKESIQWMKTAHEEMKAELDRRQNPTLLESLQDYYDKKTQSRLPLPNFYAEMKRRGKNLSNLQEFAKSINYLQTHKIETMEDLLGRIDELNGVVSVSKKEISEKREQLKKLENLQKMAEVIKTNQPLIDEYNHFFFSKKREKYYQQHKKEINYYRKCERELKQHLDKNGKVPTARWKREKEELRSVIEELKADNQPYQDELAFVKKVQSCADIARRDREMAEADTSGRSEEKSEKQTKFPAFHAAQTEDIFEESGKAEQQPVNQQEKKPEKKTSLLRKLDEKKKECAERDAKQQTVRKKRNYDMSL</sequence>
<dbReference type="Pfam" id="PF03389">
    <property type="entry name" value="MobA_MobL"/>
    <property type="match status" value="1"/>
</dbReference>
<evidence type="ECO:0000313" key="7">
    <source>
        <dbReference type="Proteomes" id="UP000095492"/>
    </source>
</evidence>
<evidence type="ECO:0000256" key="1">
    <source>
        <dbReference type="ARBA" id="ARBA00010873"/>
    </source>
</evidence>
<feature type="coiled-coil region" evidence="3">
    <location>
        <begin position="442"/>
        <end position="469"/>
    </location>
</feature>
<keyword evidence="2" id="KW-0184">Conjugation</keyword>
<dbReference type="GeneID" id="97391881"/>